<evidence type="ECO:0000313" key="2">
    <source>
        <dbReference type="EMBL" id="GJM65126.1"/>
    </source>
</evidence>
<reference evidence="2 3" key="1">
    <citation type="submission" date="2021-12" db="EMBL/GenBank/DDBJ databases">
        <title>Genome sequencing of bacteria with rrn-lacking chromosome and rrn-plasmid.</title>
        <authorList>
            <person name="Anda M."/>
            <person name="Iwasaki W."/>
        </authorList>
    </citation>
    <scope>NUCLEOTIDE SEQUENCE [LARGE SCALE GENOMIC DNA]</scope>
    <source>
        <strain evidence="2 3">NBRC 15940</strain>
    </source>
</reference>
<dbReference type="RefSeq" id="WP_338240164.1">
    <property type="nucleotide sequence ID" value="NZ_BQKE01000015.1"/>
</dbReference>
<dbReference type="Pfam" id="PF11721">
    <property type="entry name" value="Malectin"/>
    <property type="match status" value="1"/>
</dbReference>
<feature type="domain" description="Malectin" evidence="1">
    <location>
        <begin position="471"/>
        <end position="531"/>
    </location>
</feature>
<evidence type="ECO:0000259" key="1">
    <source>
        <dbReference type="Pfam" id="PF11721"/>
    </source>
</evidence>
<proteinExistence type="predicted"/>
<gene>
    <name evidence="2" type="ORF">PEDI_56780</name>
</gene>
<comment type="caution">
    <text evidence="2">The sequence shown here is derived from an EMBL/GenBank/DDBJ whole genome shotgun (WGS) entry which is preliminary data.</text>
</comment>
<dbReference type="AlphaFoldDB" id="A0AAN5AQB3"/>
<dbReference type="Gene3D" id="2.60.120.430">
    <property type="entry name" value="Galactose-binding lectin"/>
    <property type="match status" value="2"/>
</dbReference>
<dbReference type="InterPro" id="IPR021720">
    <property type="entry name" value="Malectin_dom"/>
</dbReference>
<dbReference type="Proteomes" id="UP001310022">
    <property type="component" value="Unassembled WGS sequence"/>
</dbReference>
<organism evidence="2 3">
    <name type="scientific">Persicobacter diffluens</name>
    <dbReference type="NCBI Taxonomy" id="981"/>
    <lineage>
        <taxon>Bacteria</taxon>
        <taxon>Pseudomonadati</taxon>
        <taxon>Bacteroidota</taxon>
        <taxon>Cytophagia</taxon>
        <taxon>Cytophagales</taxon>
        <taxon>Persicobacteraceae</taxon>
        <taxon>Persicobacter</taxon>
    </lineage>
</organism>
<protein>
    <recommendedName>
        <fullName evidence="1">Malectin domain-containing protein</fullName>
    </recommendedName>
</protein>
<accession>A0AAN5AQB3</accession>
<evidence type="ECO:0000313" key="3">
    <source>
        <dbReference type="Proteomes" id="UP001310022"/>
    </source>
</evidence>
<name>A0AAN5AQB3_9BACT</name>
<keyword evidence="3" id="KW-1185">Reference proteome</keyword>
<dbReference type="EMBL" id="BQKE01000015">
    <property type="protein sequence ID" value="GJM65126.1"/>
    <property type="molecule type" value="Genomic_DNA"/>
</dbReference>
<sequence length="645" mass="75236">MKYLLTIVLIFLFVPYSLGQTNFTTPNILLMPILKEDVTAVWDESNYPYKTVYDYRILTFKEKVFFITDREWISSYDTKTGEFNNYPALSAKYLFIKDEVLFALAGNQIYYFTLNDWVLMSYPSRDMDYAQFKKAFEEKKIGVYADQEALYLKLLIDEPENYNSKYPWIECIKIQKGKVDYLEETPSHFSADTFFPLDLFGFKKATSGLENPTKTEKLSEFLDSPYYNYVEEYKGVFDPESTGLFWDYELYEDHNVLKINDLYYKINTRDLDPLLERITPKALVDKNEIYINVGGPEKGLYQSDEKFLTFNASKTVSSSSEDFISLFSARDGYFTYRIPIENGNYVVEFFWLYLQNRVPAMMDMTINGKRFLSNYEPDPEKYITQERSNVEVTDGYIEISFTESRKAGPEQIPTLNAIQIRKPPKVRSINAGSTSTSYIQSDANGIDQYYVGGRTYIEPGYDLLSTSKLKSERFGIFSYEIPVEEKGLYKVNLHFFENYLGKAVPYPQSMPRAFSVDINNLTMLEEFYFYLYKKGTPSFYVPADSLIKIDFYPGRRSRNLPMVNAIDWAKVESVPNLYVSCGEPVWPYRGRVYNKYGIYRAFDADSYFVGGQVYRGGVLIFYMTGKDMVRILSMCFPLKREKNIP</sequence>